<evidence type="ECO:0000313" key="2">
    <source>
        <dbReference type="EMBL" id="KAG4410857.1"/>
    </source>
</evidence>
<feature type="compositionally biased region" description="Acidic residues" evidence="1">
    <location>
        <begin position="74"/>
        <end position="85"/>
    </location>
</feature>
<organism evidence="2 3">
    <name type="scientific">Cadophora malorum</name>
    <dbReference type="NCBI Taxonomy" id="108018"/>
    <lineage>
        <taxon>Eukaryota</taxon>
        <taxon>Fungi</taxon>
        <taxon>Dikarya</taxon>
        <taxon>Ascomycota</taxon>
        <taxon>Pezizomycotina</taxon>
        <taxon>Leotiomycetes</taxon>
        <taxon>Helotiales</taxon>
        <taxon>Ploettnerulaceae</taxon>
        <taxon>Cadophora</taxon>
    </lineage>
</organism>
<proteinExistence type="predicted"/>
<feature type="region of interest" description="Disordered" evidence="1">
    <location>
        <begin position="49"/>
        <end position="117"/>
    </location>
</feature>
<protein>
    <submittedName>
        <fullName evidence="2">Uncharacterized protein</fullName>
    </submittedName>
</protein>
<gene>
    <name evidence="2" type="ORF">IFR04_016011</name>
</gene>
<feature type="region of interest" description="Disordered" evidence="1">
    <location>
        <begin position="1"/>
        <end position="33"/>
    </location>
</feature>
<comment type="caution">
    <text evidence="2">The sequence shown here is derived from an EMBL/GenBank/DDBJ whole genome shotgun (WGS) entry which is preliminary data.</text>
</comment>
<reference evidence="2" key="1">
    <citation type="submission" date="2021-02" db="EMBL/GenBank/DDBJ databases">
        <title>Genome sequence Cadophora malorum strain M34.</title>
        <authorList>
            <person name="Stefanovic E."/>
            <person name="Vu D."/>
            <person name="Scully C."/>
            <person name="Dijksterhuis J."/>
            <person name="Roader J."/>
            <person name="Houbraken J."/>
        </authorList>
    </citation>
    <scope>NUCLEOTIDE SEQUENCE</scope>
    <source>
        <strain evidence="2">M34</strain>
    </source>
</reference>
<keyword evidence="3" id="KW-1185">Reference proteome</keyword>
<feature type="compositionally biased region" description="Acidic residues" evidence="1">
    <location>
        <begin position="49"/>
        <end position="60"/>
    </location>
</feature>
<dbReference type="AlphaFoldDB" id="A0A8H7T099"/>
<evidence type="ECO:0000313" key="3">
    <source>
        <dbReference type="Proteomes" id="UP000664132"/>
    </source>
</evidence>
<accession>A0A8H7T099</accession>
<feature type="compositionally biased region" description="Basic and acidic residues" evidence="1">
    <location>
        <begin position="86"/>
        <end position="117"/>
    </location>
</feature>
<sequence length="452" mass="51956">MPDDLIPLGSRLSTPPTRPACKHVRANSESESTDSLVVTSVPIFVLEENDVSTDEDEVSGSEEAMSGSARMEVEDWIEAGEESDDLEKSPRASESDETVHFESPSRQKNLMDDDETPRAMEKWKVLNTDNDILADPFAGEDCSKSGYKPLPGLFGEMIHYGEGRWLVKGEESSRPVVFPTSVHQDTDMTGVSVTYPESDIQHDTHQENDTPMYHNVDDKWMENLLSLPWVSKDMSMIFDTESKKLVPMPRRRLARKKLVIDLYTILLKGVLFIQLDAFGDWMKETVPTELWWDVFTEKENQDLQKATYKKLRFDLITHAITIVEEWRLRYGFPKVPESAQEVLDAKGETKMRHEMKSELLTKASGKSVDRWVKYVFQGVVEAETMDRVLNSDLEGIRQRVISKLVHVTELPFSESWTVERCFKTPLYNRRKMENVIEEQLNGLFQNLNIHDE</sequence>
<dbReference type="OrthoDB" id="3539907at2759"/>
<dbReference type="EMBL" id="JAFJYH010000572">
    <property type="protein sequence ID" value="KAG4410857.1"/>
    <property type="molecule type" value="Genomic_DNA"/>
</dbReference>
<name>A0A8H7T099_9HELO</name>
<evidence type="ECO:0000256" key="1">
    <source>
        <dbReference type="SAM" id="MobiDB-lite"/>
    </source>
</evidence>
<dbReference type="Proteomes" id="UP000664132">
    <property type="component" value="Unassembled WGS sequence"/>
</dbReference>